<dbReference type="EMBL" id="PEVD01000026">
    <property type="protein sequence ID" value="PIV01434.1"/>
    <property type="molecule type" value="Genomic_DNA"/>
</dbReference>
<organism evidence="1 2">
    <name type="scientific">Candidatus Shapirobacteria bacterium CG03_land_8_20_14_0_80_40_19</name>
    <dbReference type="NCBI Taxonomy" id="1974880"/>
    <lineage>
        <taxon>Bacteria</taxon>
        <taxon>Candidatus Shapironibacteriota</taxon>
    </lineage>
</organism>
<protein>
    <submittedName>
        <fullName evidence="1">Glycosyl transferase</fullName>
    </submittedName>
</protein>
<keyword evidence="1" id="KW-0808">Transferase</keyword>
<name>A0A2M7BEA9_9BACT</name>
<reference evidence="2" key="1">
    <citation type="submission" date="2017-09" db="EMBL/GenBank/DDBJ databases">
        <title>Depth-based differentiation of microbial function through sediment-hosted aquifers and enrichment of novel symbionts in the deep terrestrial subsurface.</title>
        <authorList>
            <person name="Probst A.J."/>
            <person name="Ladd B."/>
            <person name="Jarett J.K."/>
            <person name="Geller-Mcgrath D.E."/>
            <person name="Sieber C.M.K."/>
            <person name="Emerson J.B."/>
            <person name="Anantharaman K."/>
            <person name="Thomas B.C."/>
            <person name="Malmstrom R."/>
            <person name="Stieglmeier M."/>
            <person name="Klingl A."/>
            <person name="Woyke T."/>
            <person name="Ryan C.M."/>
            <person name="Banfield J.F."/>
        </authorList>
    </citation>
    <scope>NUCLEOTIDE SEQUENCE [LARGE SCALE GENOMIC DNA]</scope>
</reference>
<sequence length="77" mass="8937">MFKKTHLFFLLIVGLAFFLRFIFLTKSPPGFYVDEAAVGYNAYSILKTGADEYGKKFPLFFRSFGDYKMPLNIYLTV</sequence>
<accession>A0A2M7BEA9</accession>
<proteinExistence type="predicted"/>
<gene>
    <name evidence="1" type="ORF">COS55_01795</name>
</gene>
<feature type="non-terminal residue" evidence="1">
    <location>
        <position position="77"/>
    </location>
</feature>
<dbReference type="AlphaFoldDB" id="A0A2M7BEA9"/>
<dbReference type="GO" id="GO:0016740">
    <property type="term" value="F:transferase activity"/>
    <property type="evidence" value="ECO:0007669"/>
    <property type="project" value="UniProtKB-KW"/>
</dbReference>
<dbReference type="Proteomes" id="UP000230399">
    <property type="component" value="Unassembled WGS sequence"/>
</dbReference>
<comment type="caution">
    <text evidence="1">The sequence shown here is derived from an EMBL/GenBank/DDBJ whole genome shotgun (WGS) entry which is preliminary data.</text>
</comment>
<evidence type="ECO:0000313" key="2">
    <source>
        <dbReference type="Proteomes" id="UP000230399"/>
    </source>
</evidence>
<evidence type="ECO:0000313" key="1">
    <source>
        <dbReference type="EMBL" id="PIV01434.1"/>
    </source>
</evidence>